<feature type="compositionally biased region" description="Polar residues" evidence="1">
    <location>
        <begin position="547"/>
        <end position="571"/>
    </location>
</feature>
<organism evidence="2 3">
    <name type="scientific">Leucocoprinus birnbaumii</name>
    <dbReference type="NCBI Taxonomy" id="56174"/>
    <lineage>
        <taxon>Eukaryota</taxon>
        <taxon>Fungi</taxon>
        <taxon>Dikarya</taxon>
        <taxon>Basidiomycota</taxon>
        <taxon>Agaricomycotina</taxon>
        <taxon>Agaricomycetes</taxon>
        <taxon>Agaricomycetidae</taxon>
        <taxon>Agaricales</taxon>
        <taxon>Agaricineae</taxon>
        <taxon>Agaricaceae</taxon>
        <taxon>Leucocoprinus</taxon>
    </lineage>
</organism>
<name>A0AAD5W4R6_9AGAR</name>
<feature type="compositionally biased region" description="Polar residues" evidence="1">
    <location>
        <begin position="76"/>
        <end position="93"/>
    </location>
</feature>
<feature type="compositionally biased region" description="Acidic residues" evidence="1">
    <location>
        <begin position="268"/>
        <end position="287"/>
    </location>
</feature>
<sequence>MSSLTSSPSSVSKLSICDKVTEDIWSSSPPQVTTVLTFTRLSTPAESSAVVYTSPTCGLGWRFHVVEKYPSAKTPDPNSQSQVSKPPSTATVQLSYQPPPSKLATLAFSVDTVRVKVTYPDDPSQCSHEREFKQASLKEVHQLGSYEEPPHYKGSTHITISLLFSASEALSFPTTPHPNTPVALSQSLDEPAFIDTKFYLFSAKRRSMPTKPKAVYAKSLLLMNASSYLDSLLSTNTSFSNGTPCLLKEETSEEIAKLTAEKYDYDSDSDLESLLGDDDNDDVDDGEKELVPKVETTNGPSEENPKDVAKEDTAGTTTDAPTPEETERLAETPKEESNKSSDIPPLSAVPSDGRAFAINGTAHKTWKAFILYVYTNKVQFNSLKSENKPCVSSAAVSCSPKSMYRLADYASLLELKAAAKEGIRQKLSRTNIVSELFSTFTSRYQEIIEMEVGFLLKEFDEHLGQQLDEIIQLVVVGEKPHCYRVLVFLMRRQRGQDAETAWKALAKMEPGGLLDPIKPSGSLDPPRNPFEFVSNSSKRRSKHSGRTIASNARATSSNSWREPQRSVSTATPSPPLFRFNFGPSVAPSPNGAARTT</sequence>
<feature type="region of interest" description="Disordered" evidence="1">
    <location>
        <begin position="72"/>
        <end position="93"/>
    </location>
</feature>
<feature type="compositionally biased region" description="Low complexity" evidence="1">
    <location>
        <begin position="314"/>
        <end position="323"/>
    </location>
</feature>
<proteinExistence type="predicted"/>
<feature type="region of interest" description="Disordered" evidence="1">
    <location>
        <begin position="515"/>
        <end position="596"/>
    </location>
</feature>
<keyword evidence="3" id="KW-1185">Reference proteome</keyword>
<gene>
    <name evidence="2" type="ORF">NP233_g2256</name>
</gene>
<feature type="region of interest" description="Disordered" evidence="1">
    <location>
        <begin position="268"/>
        <end position="347"/>
    </location>
</feature>
<dbReference type="AlphaFoldDB" id="A0AAD5W4R6"/>
<evidence type="ECO:0000256" key="1">
    <source>
        <dbReference type="SAM" id="MobiDB-lite"/>
    </source>
</evidence>
<feature type="compositionally biased region" description="Basic and acidic residues" evidence="1">
    <location>
        <begin position="303"/>
        <end position="313"/>
    </location>
</feature>
<evidence type="ECO:0000313" key="3">
    <source>
        <dbReference type="Proteomes" id="UP001213000"/>
    </source>
</evidence>
<feature type="compositionally biased region" description="Basic and acidic residues" evidence="1">
    <location>
        <begin position="325"/>
        <end position="339"/>
    </location>
</feature>
<accession>A0AAD5W4R6</accession>
<dbReference type="InterPro" id="IPR011333">
    <property type="entry name" value="SKP1/BTB/POZ_sf"/>
</dbReference>
<protein>
    <submittedName>
        <fullName evidence="2">Uncharacterized protein</fullName>
    </submittedName>
</protein>
<dbReference type="EMBL" id="JANIEX010000094">
    <property type="protein sequence ID" value="KAJ3573701.1"/>
    <property type="molecule type" value="Genomic_DNA"/>
</dbReference>
<dbReference type="Gene3D" id="3.30.710.10">
    <property type="entry name" value="Potassium Channel Kv1.1, Chain A"/>
    <property type="match status" value="1"/>
</dbReference>
<evidence type="ECO:0000313" key="2">
    <source>
        <dbReference type="EMBL" id="KAJ3573701.1"/>
    </source>
</evidence>
<reference evidence="2" key="1">
    <citation type="submission" date="2022-07" db="EMBL/GenBank/DDBJ databases">
        <title>Genome Sequence of Leucocoprinus birnbaumii.</title>
        <authorList>
            <person name="Buettner E."/>
        </authorList>
    </citation>
    <scope>NUCLEOTIDE SEQUENCE</scope>
    <source>
        <strain evidence="2">VT141</strain>
    </source>
</reference>
<comment type="caution">
    <text evidence="2">The sequence shown here is derived from an EMBL/GenBank/DDBJ whole genome shotgun (WGS) entry which is preliminary data.</text>
</comment>
<dbReference type="Proteomes" id="UP001213000">
    <property type="component" value="Unassembled WGS sequence"/>
</dbReference>